<dbReference type="Pfam" id="PF01230">
    <property type="entry name" value="HIT"/>
    <property type="match status" value="1"/>
</dbReference>
<reference evidence="3" key="1">
    <citation type="submission" date="2022-05" db="EMBL/GenBank/DDBJ databases">
        <title>Schlegelella sp. nov., isolated from mangrove soil.</title>
        <authorList>
            <person name="Liu Y."/>
            <person name="Ge X."/>
            <person name="Liu W."/>
        </authorList>
    </citation>
    <scope>NUCLEOTIDE SEQUENCE</scope>
    <source>
        <strain evidence="3">S2-27</strain>
    </source>
</reference>
<proteinExistence type="predicted"/>
<evidence type="ECO:0000313" key="4">
    <source>
        <dbReference type="Proteomes" id="UP001165541"/>
    </source>
</evidence>
<dbReference type="PANTHER" id="PTHR46648">
    <property type="entry name" value="HIT FAMILY PROTEIN 1"/>
    <property type="match status" value="1"/>
</dbReference>
<dbReference type="InterPro" id="IPR011146">
    <property type="entry name" value="HIT-like"/>
</dbReference>
<dbReference type="SUPFAM" id="SSF54197">
    <property type="entry name" value="HIT-like"/>
    <property type="match status" value="1"/>
</dbReference>
<keyword evidence="4" id="KW-1185">Reference proteome</keyword>
<evidence type="ECO:0000256" key="1">
    <source>
        <dbReference type="PROSITE-ProRule" id="PRU00464"/>
    </source>
</evidence>
<dbReference type="EMBL" id="JAMKFE010000003">
    <property type="protein sequence ID" value="MCM5679236.1"/>
    <property type="molecule type" value="Genomic_DNA"/>
</dbReference>
<dbReference type="Proteomes" id="UP001165541">
    <property type="component" value="Unassembled WGS sequence"/>
</dbReference>
<dbReference type="Gene3D" id="3.30.428.10">
    <property type="entry name" value="HIT-like"/>
    <property type="match status" value="1"/>
</dbReference>
<evidence type="ECO:0000259" key="2">
    <source>
        <dbReference type="PROSITE" id="PS51084"/>
    </source>
</evidence>
<dbReference type="RefSeq" id="WP_251777435.1">
    <property type="nucleotide sequence ID" value="NZ_JAMKFE010000003.1"/>
</dbReference>
<sequence>MNVFQRIFAGELRASFVHEGEHCVAFMDIRPMSRGHVLVVPRQAVRTLAELDAATRDDLWQLAYRVAAAQQRALGSRAQHFLVNDGEGASQTVPHVHVHVVPRYGGDTLRAIGGLLWHLTTLALPRPDTAGFRRRLDEQAAALRGALASMPPAAP</sequence>
<dbReference type="PANTHER" id="PTHR46648:SF1">
    <property type="entry name" value="ADENOSINE 5'-MONOPHOSPHORAMIDASE HNT1"/>
    <property type="match status" value="1"/>
</dbReference>
<name>A0ABT0YKH5_9BURK</name>
<feature type="short sequence motif" description="Histidine triad motif" evidence="1">
    <location>
        <begin position="95"/>
        <end position="99"/>
    </location>
</feature>
<dbReference type="InterPro" id="IPR019808">
    <property type="entry name" value="Histidine_triad_CS"/>
</dbReference>
<evidence type="ECO:0000313" key="3">
    <source>
        <dbReference type="EMBL" id="MCM5679236.1"/>
    </source>
</evidence>
<accession>A0ABT0YKH5</accession>
<gene>
    <name evidence="3" type="ORF">M8A51_06790</name>
</gene>
<protein>
    <submittedName>
        <fullName evidence="3">HIT family protein</fullName>
    </submittedName>
</protein>
<dbReference type="PROSITE" id="PS51084">
    <property type="entry name" value="HIT_2"/>
    <property type="match status" value="1"/>
</dbReference>
<dbReference type="InterPro" id="IPR001310">
    <property type="entry name" value="Histidine_triad_HIT"/>
</dbReference>
<organism evidence="3 4">
    <name type="scientific">Caldimonas mangrovi</name>
    <dbReference type="NCBI Taxonomy" id="2944811"/>
    <lineage>
        <taxon>Bacteria</taxon>
        <taxon>Pseudomonadati</taxon>
        <taxon>Pseudomonadota</taxon>
        <taxon>Betaproteobacteria</taxon>
        <taxon>Burkholderiales</taxon>
        <taxon>Sphaerotilaceae</taxon>
        <taxon>Caldimonas</taxon>
    </lineage>
</organism>
<dbReference type="PRINTS" id="PR00332">
    <property type="entry name" value="HISTRIAD"/>
</dbReference>
<feature type="domain" description="HIT" evidence="2">
    <location>
        <begin position="3"/>
        <end position="110"/>
    </location>
</feature>
<dbReference type="InterPro" id="IPR036265">
    <property type="entry name" value="HIT-like_sf"/>
</dbReference>
<comment type="caution">
    <text evidence="3">The sequence shown here is derived from an EMBL/GenBank/DDBJ whole genome shotgun (WGS) entry which is preliminary data.</text>
</comment>
<dbReference type="PROSITE" id="PS00892">
    <property type="entry name" value="HIT_1"/>
    <property type="match status" value="1"/>
</dbReference>